<dbReference type="PROSITE" id="PS00925">
    <property type="entry name" value="OLEEI"/>
    <property type="match status" value="1"/>
</dbReference>
<keyword evidence="3" id="KW-0732">Signal</keyword>
<dbReference type="InterPro" id="IPR006040">
    <property type="entry name" value="Allergen_Ole_e_I_CS"/>
</dbReference>
<feature type="signal peptide" evidence="3">
    <location>
        <begin position="1"/>
        <end position="20"/>
    </location>
</feature>
<organism evidence="4">
    <name type="scientific">Nicotiana tabacum</name>
    <name type="common">Common tobacco</name>
    <dbReference type="NCBI Taxonomy" id="4097"/>
    <lineage>
        <taxon>Eukaryota</taxon>
        <taxon>Viridiplantae</taxon>
        <taxon>Streptophyta</taxon>
        <taxon>Embryophyta</taxon>
        <taxon>Tracheophyta</taxon>
        <taxon>Spermatophyta</taxon>
        <taxon>Magnoliopsida</taxon>
        <taxon>eudicotyledons</taxon>
        <taxon>Gunneridae</taxon>
        <taxon>Pentapetalae</taxon>
        <taxon>asterids</taxon>
        <taxon>lamiids</taxon>
        <taxon>Solanales</taxon>
        <taxon>Solanaceae</taxon>
        <taxon>Nicotianoideae</taxon>
        <taxon>Nicotianeae</taxon>
        <taxon>Nicotiana</taxon>
    </lineage>
</organism>
<evidence type="ECO:0000256" key="1">
    <source>
        <dbReference type="ARBA" id="ARBA00010049"/>
    </source>
</evidence>
<sequence length="175" mass="20384">MGKSVVIFICLFFLLGLTQASDEKPEFFVEGRVYCDPCRSLIKHNLTKPIEGASIFIKCKNPETKHITFMTMDKTNANGIYRVHVEGDYKNDICKIELQFGDNEDCKENPCEENYNQTFRISLTHNNNTNGNVRKVNDFFYYPKRAALKECIREFKNMKHMPQVQDIECALFTDM</sequence>
<gene>
    <name evidence="4" type="primary">LOC107805568</name>
</gene>
<keyword evidence="2" id="KW-1015">Disulfide bond</keyword>
<evidence type="ECO:0000313" key="4">
    <source>
        <dbReference type="RefSeq" id="XP_016485117.1"/>
    </source>
</evidence>
<reference evidence="4" key="1">
    <citation type="submission" date="2025-08" db="UniProtKB">
        <authorList>
            <consortium name="RefSeq"/>
        </authorList>
    </citation>
    <scope>IDENTIFICATION</scope>
</reference>
<proteinExistence type="inferred from homology"/>
<protein>
    <submittedName>
        <fullName evidence="4">Olee1-like protein</fullName>
    </submittedName>
</protein>
<dbReference type="OrthoDB" id="1392797at2759"/>
<dbReference type="Pfam" id="PF01190">
    <property type="entry name" value="Pollen_Ole_e_1"/>
    <property type="match status" value="1"/>
</dbReference>
<dbReference type="SMR" id="A0A1S4B8D8"/>
<evidence type="ECO:0000256" key="2">
    <source>
        <dbReference type="ARBA" id="ARBA00023157"/>
    </source>
</evidence>
<dbReference type="PaxDb" id="4097-A0A1S4B8D8"/>
<dbReference type="AlphaFoldDB" id="A0A1S4B8D8"/>
<evidence type="ECO:0000256" key="3">
    <source>
        <dbReference type="SAM" id="SignalP"/>
    </source>
</evidence>
<dbReference type="GO" id="GO:0005615">
    <property type="term" value="C:extracellular space"/>
    <property type="evidence" value="ECO:0007669"/>
    <property type="project" value="InterPro"/>
</dbReference>
<name>A0A1S4B8D8_TOBAC</name>
<dbReference type="STRING" id="4097.A0A1S4B8D8"/>
<accession>A0A1S4B8D8</accession>
<dbReference type="PANTHER" id="PTHR31614">
    <property type="entry name" value="PROTEIN DOWNSTREAM OF FLC-RELATED"/>
    <property type="match status" value="1"/>
</dbReference>
<feature type="chain" id="PRO_5010215796" evidence="3">
    <location>
        <begin position="21"/>
        <end position="175"/>
    </location>
</feature>
<dbReference type="PANTHER" id="PTHR31614:SF22">
    <property type="entry name" value="OLEE1-LIKE PROTEIN"/>
    <property type="match status" value="1"/>
</dbReference>
<dbReference type="InterPro" id="IPR006041">
    <property type="entry name" value="Pollen_Ole_e1_allergen"/>
</dbReference>
<dbReference type="RefSeq" id="XP_016485117.1">
    <property type="nucleotide sequence ID" value="XM_016629631.1"/>
</dbReference>
<dbReference type="KEGG" id="nta:107805568"/>
<comment type="similarity">
    <text evidence="1">Belongs to the Ole e I family.</text>
</comment>